<feature type="compositionally biased region" description="Polar residues" evidence="1">
    <location>
        <begin position="214"/>
        <end position="231"/>
    </location>
</feature>
<feature type="transmembrane region" description="Helical" evidence="2">
    <location>
        <begin position="94"/>
        <end position="115"/>
    </location>
</feature>
<dbReference type="EMBL" id="JAFBMS010000027">
    <property type="protein sequence ID" value="KAG9342578.1"/>
    <property type="molecule type" value="Genomic_DNA"/>
</dbReference>
<reference evidence="3" key="1">
    <citation type="thesis" date="2021" institute="BYU ScholarsArchive" country="Provo, UT, USA">
        <title>Applications of and Algorithms for Genome Assembly and Genomic Analyses with an Emphasis on Marine Teleosts.</title>
        <authorList>
            <person name="Pickett B.D."/>
        </authorList>
    </citation>
    <scope>NUCLEOTIDE SEQUENCE</scope>
    <source>
        <strain evidence="3">HI-2016</strain>
    </source>
</reference>
<evidence type="ECO:0000256" key="2">
    <source>
        <dbReference type="SAM" id="Phobius"/>
    </source>
</evidence>
<evidence type="ECO:0000313" key="4">
    <source>
        <dbReference type="Proteomes" id="UP000824540"/>
    </source>
</evidence>
<name>A0A8T2NYS3_9TELE</name>
<accession>A0A8T2NYS3</accession>
<comment type="caution">
    <text evidence="3">The sequence shown here is derived from an EMBL/GenBank/DDBJ whole genome shotgun (WGS) entry which is preliminary data.</text>
</comment>
<protein>
    <submittedName>
        <fullName evidence="3">Uncharacterized protein</fullName>
    </submittedName>
</protein>
<keyword evidence="4" id="KW-1185">Reference proteome</keyword>
<dbReference type="Proteomes" id="UP000824540">
    <property type="component" value="Unassembled WGS sequence"/>
</dbReference>
<evidence type="ECO:0000256" key="1">
    <source>
        <dbReference type="SAM" id="MobiDB-lite"/>
    </source>
</evidence>
<proteinExistence type="predicted"/>
<gene>
    <name evidence="3" type="ORF">JZ751_016003</name>
</gene>
<sequence>MEASKIIRTQSAGCFRLELRSDLKFDSESTDSLLGSLDLGFREGGGVISTGTKTHPAGQTAAHNLLINSVFLHREATEGRGGIPSDDPHAGDHIFLAILIIMTVLGNLLVMVALCKDRHLRLVAMVTDVSAHVFLKSCSGCFCQVLSIAFAALSLHVVGDRHGGVGKNTETGFHELELYREGVHTVVGNLEWVIQGQPAVSDGALGYTTPPTPNWSGPTTLPPVHNNTTEY</sequence>
<feature type="region of interest" description="Disordered" evidence="1">
    <location>
        <begin position="211"/>
        <end position="231"/>
    </location>
</feature>
<evidence type="ECO:0000313" key="3">
    <source>
        <dbReference type="EMBL" id="KAG9342578.1"/>
    </source>
</evidence>
<organism evidence="3 4">
    <name type="scientific">Albula glossodonta</name>
    <name type="common">roundjaw bonefish</name>
    <dbReference type="NCBI Taxonomy" id="121402"/>
    <lineage>
        <taxon>Eukaryota</taxon>
        <taxon>Metazoa</taxon>
        <taxon>Chordata</taxon>
        <taxon>Craniata</taxon>
        <taxon>Vertebrata</taxon>
        <taxon>Euteleostomi</taxon>
        <taxon>Actinopterygii</taxon>
        <taxon>Neopterygii</taxon>
        <taxon>Teleostei</taxon>
        <taxon>Albuliformes</taxon>
        <taxon>Albulidae</taxon>
        <taxon>Albula</taxon>
    </lineage>
</organism>
<keyword evidence="2" id="KW-0472">Membrane</keyword>
<keyword evidence="2" id="KW-0812">Transmembrane</keyword>
<dbReference type="AlphaFoldDB" id="A0A8T2NYS3"/>
<keyword evidence="2" id="KW-1133">Transmembrane helix</keyword>